<protein>
    <recommendedName>
        <fullName evidence="1">Carrier domain-containing protein</fullName>
    </recommendedName>
</protein>
<dbReference type="AlphaFoldDB" id="X1UFQ6"/>
<dbReference type="SUPFAM" id="SSF47336">
    <property type="entry name" value="ACP-like"/>
    <property type="match status" value="1"/>
</dbReference>
<dbReference type="InterPro" id="IPR009081">
    <property type="entry name" value="PP-bd_ACP"/>
</dbReference>
<dbReference type="Pfam" id="PF00550">
    <property type="entry name" value="PP-binding"/>
    <property type="match status" value="1"/>
</dbReference>
<evidence type="ECO:0000259" key="1">
    <source>
        <dbReference type="PROSITE" id="PS50075"/>
    </source>
</evidence>
<dbReference type="Gene3D" id="1.10.1200.10">
    <property type="entry name" value="ACP-like"/>
    <property type="match status" value="1"/>
</dbReference>
<accession>X1UFQ6</accession>
<comment type="caution">
    <text evidence="2">The sequence shown here is derived from an EMBL/GenBank/DDBJ whole genome shotgun (WGS) entry which is preliminary data.</text>
</comment>
<dbReference type="InterPro" id="IPR036736">
    <property type="entry name" value="ACP-like_sf"/>
</dbReference>
<reference evidence="2" key="1">
    <citation type="journal article" date="2014" name="Front. Microbiol.">
        <title>High frequency of phylogenetically diverse reductive dehalogenase-homologous genes in deep subseafloor sedimentary metagenomes.</title>
        <authorList>
            <person name="Kawai M."/>
            <person name="Futagami T."/>
            <person name="Toyoda A."/>
            <person name="Takaki Y."/>
            <person name="Nishi S."/>
            <person name="Hori S."/>
            <person name="Arai W."/>
            <person name="Tsubouchi T."/>
            <person name="Morono Y."/>
            <person name="Uchiyama I."/>
            <person name="Ito T."/>
            <person name="Fujiyama A."/>
            <person name="Inagaki F."/>
            <person name="Takami H."/>
        </authorList>
    </citation>
    <scope>NUCLEOTIDE SEQUENCE</scope>
    <source>
        <strain evidence="2">Expedition CK06-06</strain>
    </source>
</reference>
<sequence>MRIDNFIDELKDALEIENENKEITLETDLRYLEEYDSLSVLAIIAMIDKNFGKQIPSSDFVKVTTVRSLMDLIGKEYFK</sequence>
<gene>
    <name evidence="2" type="ORF">S12H4_39242</name>
</gene>
<evidence type="ECO:0000313" key="2">
    <source>
        <dbReference type="EMBL" id="GAI98700.1"/>
    </source>
</evidence>
<proteinExistence type="predicted"/>
<feature type="domain" description="Carrier" evidence="1">
    <location>
        <begin position="1"/>
        <end position="77"/>
    </location>
</feature>
<dbReference type="PROSITE" id="PS50075">
    <property type="entry name" value="CARRIER"/>
    <property type="match status" value="1"/>
</dbReference>
<dbReference type="EMBL" id="BARW01023696">
    <property type="protein sequence ID" value="GAI98700.1"/>
    <property type="molecule type" value="Genomic_DNA"/>
</dbReference>
<organism evidence="2">
    <name type="scientific">marine sediment metagenome</name>
    <dbReference type="NCBI Taxonomy" id="412755"/>
    <lineage>
        <taxon>unclassified sequences</taxon>
        <taxon>metagenomes</taxon>
        <taxon>ecological metagenomes</taxon>
    </lineage>
</organism>
<name>X1UFQ6_9ZZZZ</name>